<feature type="compositionally biased region" description="Basic and acidic residues" evidence="1">
    <location>
        <begin position="200"/>
        <end position="219"/>
    </location>
</feature>
<keyword evidence="3" id="KW-1185">Reference proteome</keyword>
<sequence>MVGCKSGFHHVEQQTETERSNNVDNRLGGRGSREEQQNARNQQRKRDGSANVDLQKVLFGEPVLEPFLGVGGVLMNISRDQQSGNDHQRNLQTKHPSPSVFPVHPQTQSTKNGANKLAQSVHQIGVSLKDSAHSKRHHVGDDDGAQRRDPAAANSRQSSGHGELSHRFRTGTQKTPETEPELGKEQRASTAKQLAHFPRQRLEHRVGEQITRSDPRDPVRVVQKRSNGVCGGGHDCGVCSGQKRACPERNDYDRQIGR</sequence>
<accession>A0A9P8PAX3</accession>
<feature type="region of interest" description="Disordered" evidence="1">
    <location>
        <begin position="80"/>
        <end position="114"/>
    </location>
</feature>
<name>A0A9P8PAX3_9ASCO</name>
<feature type="compositionally biased region" description="Basic and acidic residues" evidence="1">
    <location>
        <begin position="9"/>
        <end position="21"/>
    </location>
</feature>
<protein>
    <submittedName>
        <fullName evidence="2">Uncharacterized protein</fullName>
    </submittedName>
</protein>
<gene>
    <name evidence="2" type="ORF">OGAPHI_001878</name>
</gene>
<evidence type="ECO:0000313" key="2">
    <source>
        <dbReference type="EMBL" id="KAH3668124.1"/>
    </source>
</evidence>
<dbReference type="EMBL" id="JAEUBE010000158">
    <property type="protein sequence ID" value="KAH3668124.1"/>
    <property type="molecule type" value="Genomic_DNA"/>
</dbReference>
<feature type="compositionally biased region" description="Polar residues" evidence="1">
    <location>
        <begin position="80"/>
        <end position="96"/>
    </location>
</feature>
<feature type="compositionally biased region" description="Basic and acidic residues" evidence="1">
    <location>
        <begin position="139"/>
        <end position="150"/>
    </location>
</feature>
<dbReference type="Proteomes" id="UP000769157">
    <property type="component" value="Unassembled WGS sequence"/>
</dbReference>
<feature type="region of interest" description="Disordered" evidence="1">
    <location>
        <begin position="1"/>
        <end position="49"/>
    </location>
</feature>
<dbReference type="AlphaFoldDB" id="A0A9P8PAX3"/>
<dbReference type="GeneID" id="70233845"/>
<comment type="caution">
    <text evidence="2">The sequence shown here is derived from an EMBL/GenBank/DDBJ whole genome shotgun (WGS) entry which is preliminary data.</text>
</comment>
<proteinExistence type="predicted"/>
<reference evidence="2" key="2">
    <citation type="submission" date="2021-01" db="EMBL/GenBank/DDBJ databases">
        <authorList>
            <person name="Schikora-Tamarit M.A."/>
        </authorList>
    </citation>
    <scope>NUCLEOTIDE SEQUENCE</scope>
    <source>
        <strain evidence="2">CBS6075</strain>
    </source>
</reference>
<reference evidence="2" key="1">
    <citation type="journal article" date="2021" name="Open Biol.">
        <title>Shared evolutionary footprints suggest mitochondrial oxidative damage underlies multiple complex I losses in fungi.</title>
        <authorList>
            <person name="Schikora-Tamarit M.A."/>
            <person name="Marcet-Houben M."/>
            <person name="Nosek J."/>
            <person name="Gabaldon T."/>
        </authorList>
    </citation>
    <scope>NUCLEOTIDE SEQUENCE</scope>
    <source>
        <strain evidence="2">CBS6075</strain>
    </source>
</reference>
<evidence type="ECO:0000256" key="1">
    <source>
        <dbReference type="SAM" id="MobiDB-lite"/>
    </source>
</evidence>
<evidence type="ECO:0000313" key="3">
    <source>
        <dbReference type="Proteomes" id="UP000769157"/>
    </source>
</evidence>
<dbReference type="RefSeq" id="XP_046062538.1">
    <property type="nucleotide sequence ID" value="XM_046202687.1"/>
</dbReference>
<organism evidence="2 3">
    <name type="scientific">Ogataea philodendri</name>
    <dbReference type="NCBI Taxonomy" id="1378263"/>
    <lineage>
        <taxon>Eukaryota</taxon>
        <taxon>Fungi</taxon>
        <taxon>Dikarya</taxon>
        <taxon>Ascomycota</taxon>
        <taxon>Saccharomycotina</taxon>
        <taxon>Pichiomycetes</taxon>
        <taxon>Pichiales</taxon>
        <taxon>Pichiaceae</taxon>
        <taxon>Ogataea</taxon>
    </lineage>
</organism>
<feature type="region of interest" description="Disordered" evidence="1">
    <location>
        <begin position="128"/>
        <end position="227"/>
    </location>
</feature>
<feature type="compositionally biased region" description="Polar residues" evidence="1">
    <location>
        <begin position="105"/>
        <end position="114"/>
    </location>
</feature>